<dbReference type="Gene3D" id="1.10.287.470">
    <property type="entry name" value="Helix hairpin bin"/>
    <property type="match status" value="1"/>
</dbReference>
<keyword evidence="4" id="KW-0472">Membrane</keyword>
<evidence type="ECO:0000256" key="1">
    <source>
        <dbReference type="ARBA" id="ARBA00004196"/>
    </source>
</evidence>
<dbReference type="GO" id="GO:0030313">
    <property type="term" value="C:cell envelope"/>
    <property type="evidence" value="ECO:0007669"/>
    <property type="project" value="UniProtKB-SubCell"/>
</dbReference>
<reference evidence="5 6" key="1">
    <citation type="submission" date="2019-03" db="EMBL/GenBank/DDBJ databases">
        <title>Freshwater and sediment microbial communities from various areas in North America, analyzing microbe dynamics in response to fracking.</title>
        <authorList>
            <person name="Lamendella R."/>
        </authorList>
    </citation>
    <scope>NUCLEOTIDE SEQUENCE [LARGE SCALE GENOMIC DNA]</scope>
    <source>
        <strain evidence="5 6">74A</strain>
    </source>
</reference>
<dbReference type="RefSeq" id="WP_133037902.1">
    <property type="nucleotide sequence ID" value="NZ_SLWF01000003.1"/>
</dbReference>
<dbReference type="Gene3D" id="2.40.30.170">
    <property type="match status" value="1"/>
</dbReference>
<protein>
    <submittedName>
        <fullName evidence="5">HlyD family secretion protein</fullName>
    </submittedName>
</protein>
<evidence type="ECO:0000256" key="2">
    <source>
        <dbReference type="ARBA" id="ARBA00023054"/>
    </source>
</evidence>
<feature type="transmembrane region" description="Helical" evidence="4">
    <location>
        <begin position="20"/>
        <end position="38"/>
    </location>
</feature>
<dbReference type="PANTHER" id="PTHR32347:SF14">
    <property type="entry name" value="EFFLUX SYSTEM COMPONENT YKNX-RELATED"/>
    <property type="match status" value="1"/>
</dbReference>
<dbReference type="Gene3D" id="2.40.420.20">
    <property type="match status" value="1"/>
</dbReference>
<evidence type="ECO:0000256" key="3">
    <source>
        <dbReference type="SAM" id="Coils"/>
    </source>
</evidence>
<keyword evidence="4" id="KW-1133">Transmembrane helix</keyword>
<dbReference type="SUPFAM" id="SSF111369">
    <property type="entry name" value="HlyD-like secretion proteins"/>
    <property type="match status" value="1"/>
</dbReference>
<evidence type="ECO:0000256" key="4">
    <source>
        <dbReference type="SAM" id="Phobius"/>
    </source>
</evidence>
<proteinExistence type="predicted"/>
<dbReference type="Gene3D" id="2.40.50.100">
    <property type="match status" value="1"/>
</dbReference>
<gene>
    <name evidence="5" type="ORF">EDC91_103145</name>
</gene>
<evidence type="ECO:0000313" key="5">
    <source>
        <dbReference type="EMBL" id="TCN88964.1"/>
    </source>
</evidence>
<dbReference type="OrthoDB" id="5752864at2"/>
<keyword evidence="4" id="KW-0812">Transmembrane</keyword>
<dbReference type="Proteomes" id="UP000294832">
    <property type="component" value="Unassembled WGS sequence"/>
</dbReference>
<comment type="subcellular location">
    <subcellularLocation>
        <location evidence="1">Cell envelope</location>
    </subcellularLocation>
</comment>
<dbReference type="EMBL" id="SLWF01000003">
    <property type="protein sequence ID" value="TCN88964.1"/>
    <property type="molecule type" value="Genomic_DNA"/>
</dbReference>
<sequence length="422" mass="46384">MIRDTAGQDVILQPKSKSRYGMYAAVALLVVVLIVMLVQRWQRAAATDMTVPRASVQIATVSTGDVLRDLSVQGKVVAANSPTLYSTAQGIVTYEVKAGDRVKSGQLLAQLDSPQTTSQLKQQQATLAQLQGELEQHRIKAQRDLLEKQQAQDLAEVDLNAAKRELQRNADARQDKVISDRDYQRSKDELARAEVVFKQSEASLELARQSIRYEEETLAQQIKAQQLLVAEWQRQADNLQVLSPVDGMVGSLAEAQKAAVPAYQPLLTVVDLSGYEVEVMVPESYANELALSMPVEIASDGRQYPGQIAAISPEITNGQVVARLRFSAETPAQIRQNQRLSGRILLENRLQVVRVDRGSFVDSDNGRSVFVVEGNQARRVPLTLGASGFKYVEITSGVKPGQQVIVSDTSRFKTADSLLLTD</sequence>
<keyword evidence="2 3" id="KW-0175">Coiled coil</keyword>
<evidence type="ECO:0000313" key="6">
    <source>
        <dbReference type="Proteomes" id="UP000294832"/>
    </source>
</evidence>
<dbReference type="AlphaFoldDB" id="A0A4R2FK67"/>
<feature type="coiled-coil region" evidence="3">
    <location>
        <begin position="120"/>
        <end position="147"/>
    </location>
</feature>
<keyword evidence="6" id="KW-1185">Reference proteome</keyword>
<dbReference type="InterPro" id="IPR050465">
    <property type="entry name" value="UPF0194_transport"/>
</dbReference>
<accession>A0A4R2FK67</accession>
<organism evidence="5 6">
    <name type="scientific">Shewanella fodinae</name>
    <dbReference type="NCBI Taxonomy" id="552357"/>
    <lineage>
        <taxon>Bacteria</taxon>
        <taxon>Pseudomonadati</taxon>
        <taxon>Pseudomonadota</taxon>
        <taxon>Gammaproteobacteria</taxon>
        <taxon>Alteromonadales</taxon>
        <taxon>Shewanellaceae</taxon>
        <taxon>Shewanella</taxon>
    </lineage>
</organism>
<dbReference type="PANTHER" id="PTHR32347">
    <property type="entry name" value="EFFLUX SYSTEM COMPONENT YKNX-RELATED"/>
    <property type="match status" value="1"/>
</dbReference>
<name>A0A4R2FK67_9GAMM</name>
<comment type="caution">
    <text evidence="5">The sequence shown here is derived from an EMBL/GenBank/DDBJ whole genome shotgun (WGS) entry which is preliminary data.</text>
</comment>